<gene>
    <name evidence="6" type="ORF">AS156_19945</name>
</gene>
<dbReference type="CDD" id="cd10917">
    <property type="entry name" value="CE4_NodB_like_6s_7s"/>
    <property type="match status" value="1"/>
</dbReference>
<dbReference type="OrthoDB" id="9784220at2"/>
<comment type="function">
    <text evidence="1">Is involved in generating a small heat-stable compound (Nod), an acylated oligomer of N-acetylglucosamine, that stimulates mitosis in various plant protoplasts.</text>
</comment>
<dbReference type="PANTHER" id="PTHR10587">
    <property type="entry name" value="GLYCOSYL TRANSFERASE-RELATED"/>
    <property type="match status" value="1"/>
</dbReference>
<feature type="domain" description="NodB homology" evidence="5">
    <location>
        <begin position="2"/>
        <end position="189"/>
    </location>
</feature>
<evidence type="ECO:0000256" key="4">
    <source>
        <dbReference type="ARBA" id="ARBA00032976"/>
    </source>
</evidence>
<evidence type="ECO:0000313" key="6">
    <source>
        <dbReference type="EMBL" id="KWV47142.1"/>
    </source>
</evidence>
<dbReference type="Gene3D" id="3.20.20.370">
    <property type="entry name" value="Glycoside hydrolase/deacetylase"/>
    <property type="match status" value="1"/>
</dbReference>
<dbReference type="PANTHER" id="PTHR10587:SF137">
    <property type="entry name" value="4-DEOXY-4-FORMAMIDO-L-ARABINOSE-PHOSPHOUNDECAPRENOL DEFORMYLASE ARND-RELATED"/>
    <property type="match status" value="1"/>
</dbReference>
<sequence length="221" mass="24753">MFDLTLTFDNGPEPEVTPRVLDILGERGIKTTFFVIGEKLDDPERRRLAARAHDEGHWIGNHTYTHSVPLGLQADPDVAEAEIGRTQAAIGDLAHPERWFRPFGGGGNLDERLLKPSVIDHLVRNKHSCVLWNAIPRDWNDPDGWTDRALDQCRAQPWTLMVLHDLPTGAMAHLEDFLDRAEASGVRFRQDYPPQCVPIRGGAIALPIQAYVSSIEESARP</sequence>
<evidence type="ECO:0000256" key="1">
    <source>
        <dbReference type="ARBA" id="ARBA00003236"/>
    </source>
</evidence>
<dbReference type="PROSITE" id="PS51677">
    <property type="entry name" value="NODB"/>
    <property type="match status" value="1"/>
</dbReference>
<name>A0A109JDW8_9BRAD</name>
<comment type="similarity">
    <text evidence="2">Belongs to the polysaccharide deacetylase family.</text>
</comment>
<dbReference type="SUPFAM" id="SSF88713">
    <property type="entry name" value="Glycoside hydrolase/deacetylase"/>
    <property type="match status" value="1"/>
</dbReference>
<dbReference type="EMBL" id="LNCU01000114">
    <property type="protein sequence ID" value="KWV47142.1"/>
    <property type="molecule type" value="Genomic_DNA"/>
</dbReference>
<evidence type="ECO:0000256" key="3">
    <source>
        <dbReference type="ARBA" id="ARBA00020071"/>
    </source>
</evidence>
<keyword evidence="7" id="KW-1185">Reference proteome</keyword>
<comment type="caution">
    <text evidence="6">The sequence shown here is derived from an EMBL/GenBank/DDBJ whole genome shotgun (WGS) entry which is preliminary data.</text>
</comment>
<evidence type="ECO:0000313" key="7">
    <source>
        <dbReference type="Proteomes" id="UP000057737"/>
    </source>
</evidence>
<dbReference type="Proteomes" id="UP000057737">
    <property type="component" value="Unassembled WGS sequence"/>
</dbReference>
<evidence type="ECO:0000256" key="2">
    <source>
        <dbReference type="ARBA" id="ARBA00010973"/>
    </source>
</evidence>
<organism evidence="6 7">
    <name type="scientific">Bradyrhizobium macuxiense</name>
    <dbReference type="NCBI Taxonomy" id="1755647"/>
    <lineage>
        <taxon>Bacteria</taxon>
        <taxon>Pseudomonadati</taxon>
        <taxon>Pseudomonadota</taxon>
        <taxon>Alphaproteobacteria</taxon>
        <taxon>Hyphomicrobiales</taxon>
        <taxon>Nitrobacteraceae</taxon>
        <taxon>Bradyrhizobium</taxon>
    </lineage>
</organism>
<evidence type="ECO:0000259" key="5">
    <source>
        <dbReference type="PROSITE" id="PS51677"/>
    </source>
</evidence>
<dbReference type="RefSeq" id="WP_066513765.1">
    <property type="nucleotide sequence ID" value="NZ_LNCU01000114.1"/>
</dbReference>
<dbReference type="AlphaFoldDB" id="A0A109JDW8"/>
<proteinExistence type="inferred from homology"/>
<reference evidence="6 7" key="1">
    <citation type="submission" date="2015-11" db="EMBL/GenBank/DDBJ databases">
        <title>Draft Genome Sequence of the Strain BR 10303 (Bradyrhizobium sp.) isolated from nodules of Centrolobium paraense.</title>
        <authorList>
            <person name="Zelli J.E."/>
            <person name="Simoes-Araujo J.L."/>
            <person name="Barauna A.C."/>
            <person name="Silva K."/>
        </authorList>
    </citation>
    <scope>NUCLEOTIDE SEQUENCE [LARGE SCALE GENOMIC DNA]</scope>
    <source>
        <strain evidence="6 7">BR 10303</strain>
    </source>
</reference>
<dbReference type="GO" id="GO:0005975">
    <property type="term" value="P:carbohydrate metabolic process"/>
    <property type="evidence" value="ECO:0007669"/>
    <property type="project" value="InterPro"/>
</dbReference>
<dbReference type="Pfam" id="PF01522">
    <property type="entry name" value="Polysacc_deac_1"/>
    <property type="match status" value="1"/>
</dbReference>
<accession>A0A109JDW8</accession>
<protein>
    <recommendedName>
        <fullName evidence="3">Chitooligosaccharide deacetylase</fullName>
    </recommendedName>
    <alternativeName>
        <fullName evidence="4">Nodulation protein B</fullName>
    </alternativeName>
</protein>
<dbReference type="GO" id="GO:0016810">
    <property type="term" value="F:hydrolase activity, acting on carbon-nitrogen (but not peptide) bonds"/>
    <property type="evidence" value="ECO:0007669"/>
    <property type="project" value="InterPro"/>
</dbReference>
<dbReference type="InterPro" id="IPR002509">
    <property type="entry name" value="NODB_dom"/>
</dbReference>
<dbReference type="InterPro" id="IPR050248">
    <property type="entry name" value="Polysacc_deacetylase_ArnD"/>
</dbReference>
<dbReference type="InterPro" id="IPR011330">
    <property type="entry name" value="Glyco_hydro/deAcase_b/a-brl"/>
</dbReference>